<dbReference type="FunFam" id="2.120.10.30:FF:000132">
    <property type="entry name" value="Uncharacterized protein"/>
    <property type="match status" value="1"/>
</dbReference>
<keyword evidence="11 14" id="KW-1015">Disulfide bond</keyword>
<feature type="domain" description="EGF-like" evidence="16">
    <location>
        <begin position="181"/>
        <end position="196"/>
    </location>
</feature>
<dbReference type="InterPro" id="IPR011042">
    <property type="entry name" value="6-blade_b-propeller_TolB-like"/>
</dbReference>
<feature type="disulfide bond" evidence="14">
    <location>
        <begin position="967"/>
        <end position="979"/>
    </location>
</feature>
<dbReference type="GO" id="GO:0016324">
    <property type="term" value="C:apical plasma membrane"/>
    <property type="evidence" value="ECO:0007669"/>
    <property type="project" value="TreeGrafter"/>
</dbReference>
<evidence type="ECO:0000256" key="8">
    <source>
        <dbReference type="ARBA" id="ARBA00022737"/>
    </source>
</evidence>
<dbReference type="FunFam" id="4.10.400.10:FF:000034">
    <property type="entry name" value="Low-density lipoprotein receptor-related protein 2"/>
    <property type="match status" value="1"/>
</dbReference>
<dbReference type="SMART" id="SM00181">
    <property type="entry name" value="EGF"/>
    <property type="match status" value="7"/>
</dbReference>
<evidence type="ECO:0000256" key="4">
    <source>
        <dbReference type="ARBA" id="ARBA00022553"/>
    </source>
</evidence>
<proteinExistence type="predicted"/>
<keyword evidence="18" id="KW-1185">Reference proteome</keyword>
<dbReference type="GO" id="GO:0006898">
    <property type="term" value="P:receptor-mediated endocytosis"/>
    <property type="evidence" value="ECO:0007669"/>
    <property type="project" value="UniProtKB-ARBA"/>
</dbReference>
<reference evidence="18" key="1">
    <citation type="submission" date="2012-12" db="EMBL/GenBank/DDBJ databases">
        <authorList>
            <person name="Hellsten U."/>
            <person name="Grimwood J."/>
            <person name="Chapman J.A."/>
            <person name="Shapiro H."/>
            <person name="Aerts A."/>
            <person name="Otillar R.P."/>
            <person name="Terry A.Y."/>
            <person name="Boore J.L."/>
            <person name="Simakov O."/>
            <person name="Marletaz F."/>
            <person name="Cho S.-J."/>
            <person name="Edsinger-Gonzales E."/>
            <person name="Havlak P."/>
            <person name="Kuo D.-H."/>
            <person name="Larsson T."/>
            <person name="Lv J."/>
            <person name="Arendt D."/>
            <person name="Savage R."/>
            <person name="Osoegawa K."/>
            <person name="de Jong P."/>
            <person name="Lindberg D.R."/>
            <person name="Seaver E.C."/>
            <person name="Weisblat D.A."/>
            <person name="Putnam N.H."/>
            <person name="Grigoriev I.V."/>
            <person name="Rokhsar D.S."/>
        </authorList>
    </citation>
    <scope>NUCLEOTIDE SEQUENCE</scope>
    <source>
        <strain evidence="18">I ESC-2004</strain>
    </source>
</reference>
<feature type="disulfide bond" evidence="14">
    <location>
        <begin position="926"/>
        <end position="938"/>
    </location>
</feature>
<evidence type="ECO:0000256" key="11">
    <source>
        <dbReference type="ARBA" id="ARBA00023157"/>
    </source>
</evidence>
<keyword evidence="13" id="KW-0325">Glycoprotein</keyword>
<dbReference type="InterPro" id="IPR001881">
    <property type="entry name" value="EGF-like_Ca-bd_dom"/>
</dbReference>
<dbReference type="GO" id="GO:0042562">
    <property type="term" value="F:hormone binding"/>
    <property type="evidence" value="ECO:0007669"/>
    <property type="project" value="TreeGrafter"/>
</dbReference>
<dbReference type="HOGENOM" id="CLU_001439_0_0_1"/>
<dbReference type="PROSITE" id="PS01186">
    <property type="entry name" value="EGF_2"/>
    <property type="match status" value="3"/>
</dbReference>
<feature type="domain" description="EGF-like" evidence="16">
    <location>
        <begin position="1247"/>
        <end position="1262"/>
    </location>
</feature>
<feature type="disulfide bond" evidence="14">
    <location>
        <begin position="1025"/>
        <end position="1040"/>
    </location>
</feature>
<organism evidence="17 18">
    <name type="scientific">Capitella teleta</name>
    <name type="common">Polychaete worm</name>
    <dbReference type="NCBI Taxonomy" id="283909"/>
    <lineage>
        <taxon>Eukaryota</taxon>
        <taxon>Metazoa</taxon>
        <taxon>Spiralia</taxon>
        <taxon>Lophotrochozoa</taxon>
        <taxon>Annelida</taxon>
        <taxon>Polychaeta</taxon>
        <taxon>Sedentaria</taxon>
        <taxon>Scolecida</taxon>
        <taxon>Capitellidae</taxon>
        <taxon>Capitella</taxon>
    </lineage>
</organism>
<dbReference type="PROSITE" id="PS50068">
    <property type="entry name" value="LDLRA_2"/>
    <property type="match status" value="11"/>
</dbReference>
<keyword evidence="3" id="KW-0245">EGF-like domain</keyword>
<evidence type="ECO:0000256" key="2">
    <source>
        <dbReference type="ARBA" id="ARBA00022475"/>
    </source>
</evidence>
<feature type="disulfide bond" evidence="14">
    <location>
        <begin position="855"/>
        <end position="873"/>
    </location>
</feature>
<accession>X1YZB7</accession>
<keyword evidence="5" id="KW-0254">Endocytosis</keyword>
<feature type="disulfide bond" evidence="14">
    <location>
        <begin position="933"/>
        <end position="951"/>
    </location>
</feature>
<dbReference type="FunFam" id="4.10.400.10:FF:000001">
    <property type="entry name" value="Low-density lipoprotein receptor-related protein 1"/>
    <property type="match status" value="1"/>
</dbReference>
<dbReference type="InterPro" id="IPR051221">
    <property type="entry name" value="LDLR-related"/>
</dbReference>
<dbReference type="InterPro" id="IPR009030">
    <property type="entry name" value="Growth_fac_rcpt_cys_sf"/>
</dbReference>
<feature type="disulfide bond" evidence="14">
    <location>
        <begin position="1067"/>
        <end position="1082"/>
    </location>
</feature>
<name>X1YZB7_CAPTE</name>
<feature type="repeat" description="LDL-receptor class B" evidence="15">
    <location>
        <begin position="562"/>
        <end position="604"/>
    </location>
</feature>
<dbReference type="Gene3D" id="2.10.25.10">
    <property type="entry name" value="Laminin"/>
    <property type="match status" value="4"/>
</dbReference>
<reference evidence="18" key="2">
    <citation type="journal article" date="2013" name="Nature">
        <title>Insights into bilaterian evolution from three spiralian genomes.</title>
        <authorList>
            <person name="Simakov O."/>
            <person name="Marletaz F."/>
            <person name="Cho S.J."/>
            <person name="Edsinger-Gonzales E."/>
            <person name="Havlak P."/>
            <person name="Hellsten U."/>
            <person name="Kuo D.H."/>
            <person name="Larsson T."/>
            <person name="Lv J."/>
            <person name="Arendt D."/>
            <person name="Savage R."/>
            <person name="Osoegawa K."/>
            <person name="de Jong P."/>
            <person name="Grimwood J."/>
            <person name="Chapman J.A."/>
            <person name="Shapiro H."/>
            <person name="Aerts A."/>
            <person name="Otillar R.P."/>
            <person name="Terry A.Y."/>
            <person name="Boore J.L."/>
            <person name="Grigoriev I.V."/>
            <person name="Lindberg D.R."/>
            <person name="Seaver E.C."/>
            <person name="Weisblat D.A."/>
            <person name="Putnam N.H."/>
            <person name="Rokhsar D.S."/>
        </authorList>
    </citation>
    <scope>NUCLEOTIDE SEQUENCE</scope>
    <source>
        <strain evidence="18">I ESC-2004</strain>
    </source>
</reference>
<feature type="disulfide bond" evidence="14">
    <location>
        <begin position="1087"/>
        <end position="1099"/>
    </location>
</feature>
<dbReference type="InterPro" id="IPR000033">
    <property type="entry name" value="LDLR_classB_rpt"/>
</dbReference>
<dbReference type="InterPro" id="IPR023415">
    <property type="entry name" value="LDLR_class-A_CS"/>
</dbReference>
<dbReference type="CDD" id="cd00112">
    <property type="entry name" value="LDLa"/>
    <property type="match status" value="11"/>
</dbReference>
<evidence type="ECO:0000256" key="7">
    <source>
        <dbReference type="ARBA" id="ARBA00022729"/>
    </source>
</evidence>
<dbReference type="SMART" id="SM00192">
    <property type="entry name" value="LDLa"/>
    <property type="match status" value="11"/>
</dbReference>
<evidence type="ECO:0000256" key="3">
    <source>
        <dbReference type="ARBA" id="ARBA00022536"/>
    </source>
</evidence>
<evidence type="ECO:0000259" key="16">
    <source>
        <dbReference type="PROSITE" id="PS01186"/>
    </source>
</evidence>
<dbReference type="Pfam" id="PF00058">
    <property type="entry name" value="Ldl_recept_b"/>
    <property type="match status" value="1"/>
</dbReference>
<keyword evidence="12" id="KW-0675">Receptor</keyword>
<dbReference type="SUPFAM" id="SSF57184">
    <property type="entry name" value="Growth factor receptor domain"/>
    <property type="match status" value="2"/>
</dbReference>
<dbReference type="InterPro" id="IPR002172">
    <property type="entry name" value="LDrepeatLR_classA_rpt"/>
</dbReference>
<feature type="domain" description="EGF-like" evidence="16">
    <location>
        <begin position="494"/>
        <end position="509"/>
    </location>
</feature>
<dbReference type="InterPro" id="IPR018097">
    <property type="entry name" value="EGF_Ca-bd_CS"/>
</dbReference>
<evidence type="ECO:0000256" key="6">
    <source>
        <dbReference type="ARBA" id="ARBA00022692"/>
    </source>
</evidence>
<evidence type="ECO:0000256" key="1">
    <source>
        <dbReference type="ARBA" id="ARBA00004251"/>
    </source>
</evidence>
<dbReference type="SUPFAM" id="SSF63825">
    <property type="entry name" value="YWTD domain"/>
    <property type="match status" value="4"/>
</dbReference>
<dbReference type="Pfam" id="PF00057">
    <property type="entry name" value="Ldl_recept_a"/>
    <property type="match status" value="10"/>
</dbReference>
<dbReference type="Gene3D" id="2.120.10.30">
    <property type="entry name" value="TolB, C-terminal domain"/>
    <property type="match status" value="4"/>
</dbReference>
<evidence type="ECO:0000256" key="13">
    <source>
        <dbReference type="ARBA" id="ARBA00023180"/>
    </source>
</evidence>
<feature type="disulfide bond" evidence="14">
    <location>
        <begin position="867"/>
        <end position="882"/>
    </location>
</feature>
<protein>
    <recommendedName>
        <fullName evidence="16">EGF-like domain-containing protein</fullName>
    </recommendedName>
</protein>
<evidence type="ECO:0000256" key="15">
    <source>
        <dbReference type="PROSITE-ProRule" id="PRU00461"/>
    </source>
</evidence>
<comment type="subcellular location">
    <subcellularLocation>
        <location evidence="1">Cell membrane</location>
        <topology evidence="1">Single-pass type I membrane protein</topology>
    </subcellularLocation>
</comment>
<dbReference type="SUPFAM" id="SSF57196">
    <property type="entry name" value="EGF/Laminin"/>
    <property type="match status" value="3"/>
</dbReference>
<evidence type="ECO:0000256" key="12">
    <source>
        <dbReference type="ARBA" id="ARBA00023170"/>
    </source>
</evidence>
<evidence type="ECO:0000256" key="9">
    <source>
        <dbReference type="ARBA" id="ARBA00022989"/>
    </source>
</evidence>
<dbReference type="SMART" id="SM00179">
    <property type="entry name" value="EGF_CA"/>
    <property type="match status" value="4"/>
</dbReference>
<dbReference type="SUPFAM" id="SSF57424">
    <property type="entry name" value="LDL receptor-like module"/>
    <property type="match status" value="10"/>
</dbReference>
<feature type="disulfide bond" evidence="14">
    <location>
        <begin position="1055"/>
        <end position="1073"/>
    </location>
</feature>
<dbReference type="CDD" id="cd00054">
    <property type="entry name" value="EGF_CA"/>
    <property type="match status" value="1"/>
</dbReference>
<evidence type="ECO:0000313" key="18">
    <source>
        <dbReference type="Proteomes" id="UP000014760"/>
    </source>
</evidence>
<keyword evidence="4" id="KW-0597">Phosphoprotein</keyword>
<evidence type="ECO:0000313" key="17">
    <source>
        <dbReference type="EnsemblMetazoa" id="CapteP126964"/>
    </source>
</evidence>
<evidence type="ECO:0000256" key="10">
    <source>
        <dbReference type="ARBA" id="ARBA00023136"/>
    </source>
</evidence>
<dbReference type="InterPro" id="IPR000742">
    <property type="entry name" value="EGF"/>
</dbReference>
<dbReference type="PANTHER" id="PTHR22722:SF14">
    <property type="entry name" value="MEGALIN, ISOFORM A"/>
    <property type="match status" value="1"/>
</dbReference>
<dbReference type="FunFam" id="2.120.10.30:FF:000241">
    <property type="entry name" value="Low-density lipoprotein receptor-related protein 6"/>
    <property type="match status" value="2"/>
</dbReference>
<feature type="disulfide bond" evidence="14">
    <location>
        <begin position="62"/>
        <end position="77"/>
    </location>
</feature>
<evidence type="ECO:0000256" key="14">
    <source>
        <dbReference type="PROSITE-ProRule" id="PRU00124"/>
    </source>
</evidence>
<keyword evidence="9" id="KW-1133">Transmembrane helix</keyword>
<dbReference type="Gene3D" id="4.10.400.10">
    <property type="entry name" value="Low-density Lipoprotein Receptor"/>
    <property type="match status" value="11"/>
</dbReference>
<dbReference type="FunFam" id="4.10.400.10:FF:000011">
    <property type="entry name" value="Low-density lipoprotein receptor-related protein 1"/>
    <property type="match status" value="1"/>
</dbReference>
<dbReference type="PROSITE" id="PS51120">
    <property type="entry name" value="LDLRB"/>
    <property type="match status" value="4"/>
</dbReference>
<feature type="disulfide bond" evidence="14">
    <location>
        <begin position="1013"/>
        <end position="1031"/>
    </location>
</feature>
<feature type="disulfide bond" evidence="14">
    <location>
        <begin position="43"/>
        <end position="55"/>
    </location>
</feature>
<feature type="disulfide bond" evidence="14">
    <location>
        <begin position="50"/>
        <end position="68"/>
    </location>
</feature>
<dbReference type="Proteomes" id="UP000014760">
    <property type="component" value="Unassembled WGS sequence"/>
</dbReference>
<feature type="disulfide bond" evidence="14">
    <location>
        <begin position="906"/>
        <end position="921"/>
    </location>
</feature>
<dbReference type="PANTHER" id="PTHR22722">
    <property type="entry name" value="LOW-DENSITY LIPOPROTEIN RECEPTOR-RELATED PROTEIN 2-RELATED"/>
    <property type="match status" value="1"/>
</dbReference>
<feature type="disulfide bond" evidence="14">
    <location>
        <begin position="848"/>
        <end position="860"/>
    </location>
</feature>
<keyword evidence="2" id="KW-1003">Cell membrane</keyword>
<dbReference type="FunFam" id="2.10.25.10:FF:000009">
    <property type="entry name" value="Low-density lipoprotein receptor isoform 1"/>
    <property type="match status" value="1"/>
</dbReference>
<keyword evidence="10" id="KW-0472">Membrane</keyword>
<feature type="repeat" description="LDL-receptor class B" evidence="15">
    <location>
        <begin position="1400"/>
        <end position="1440"/>
    </location>
</feature>
<keyword evidence="7" id="KW-0732">Signal</keyword>
<dbReference type="PROSITE" id="PS01209">
    <property type="entry name" value="LDLRA_1"/>
    <property type="match status" value="5"/>
</dbReference>
<dbReference type="FunFam" id="4.10.400.10:FF:000113">
    <property type="entry name" value="Low-density lipoprotein receptor-related protein 8"/>
    <property type="match status" value="1"/>
</dbReference>
<comment type="caution">
    <text evidence="14">Lacks conserved residue(s) required for the propagation of feature annotation.</text>
</comment>
<dbReference type="GO" id="GO:0005509">
    <property type="term" value="F:calcium ion binding"/>
    <property type="evidence" value="ECO:0007669"/>
    <property type="project" value="InterPro"/>
</dbReference>
<feature type="disulfide bond" evidence="14">
    <location>
        <begin position="986"/>
        <end position="1001"/>
    </location>
</feature>
<keyword evidence="6" id="KW-0812">Transmembrane</keyword>
<dbReference type="OMA" id="NRHCVGR"/>
<feature type="disulfide bond" evidence="14">
    <location>
        <begin position="1006"/>
        <end position="1018"/>
    </location>
</feature>
<keyword evidence="8" id="KW-0677">Repeat</keyword>
<feature type="disulfide bond" evidence="14">
    <location>
        <begin position="1094"/>
        <end position="1112"/>
    </location>
</feature>
<feature type="disulfide bond" evidence="14">
    <location>
        <begin position="894"/>
        <end position="912"/>
    </location>
</feature>
<dbReference type="EnsemblMetazoa" id="CapteT126964">
    <property type="protein sequence ID" value="CapteP126964"/>
    <property type="gene ID" value="CapteG126964"/>
</dbReference>
<dbReference type="GO" id="GO:0043235">
    <property type="term" value="C:receptor complex"/>
    <property type="evidence" value="ECO:0007669"/>
    <property type="project" value="TreeGrafter"/>
</dbReference>
<feature type="repeat" description="LDL-receptor class B" evidence="15">
    <location>
        <begin position="694"/>
        <end position="736"/>
    </location>
</feature>
<feature type="disulfide bond" evidence="14">
    <location>
        <begin position="1048"/>
        <end position="1060"/>
    </location>
</feature>
<evidence type="ECO:0000256" key="5">
    <source>
        <dbReference type="ARBA" id="ARBA00022583"/>
    </source>
</evidence>
<feature type="repeat" description="LDL-receptor class B" evidence="15">
    <location>
        <begin position="1441"/>
        <end position="1485"/>
    </location>
</feature>
<dbReference type="EMBL" id="AMQN01011714">
    <property type="status" value="NOT_ANNOTATED_CDS"/>
    <property type="molecule type" value="Genomic_DNA"/>
</dbReference>
<dbReference type="InterPro" id="IPR036055">
    <property type="entry name" value="LDL_receptor-like_sf"/>
</dbReference>
<feature type="disulfide bond" evidence="14">
    <location>
        <begin position="974"/>
        <end position="992"/>
    </location>
</feature>
<reference evidence="17" key="3">
    <citation type="submission" date="2015-06" db="UniProtKB">
        <authorList>
            <consortium name="EnsemblMetazoa"/>
        </authorList>
    </citation>
    <scope>IDENTIFICATION</scope>
</reference>
<feature type="disulfide bond" evidence="14">
    <location>
        <begin position="887"/>
        <end position="899"/>
    </location>
</feature>
<sequence>SCGLRDFQCSSDCACIPEHWKCDRDLDCVDGSDEGESCDYRSCNSLEFQCDNLKCIYRRFVCDGDLDCEDGSDEQMCINYDCRPGEWACPVNGKCIPLEKVCDNVNDCDDGGDEGIECGTSICSALSCGHSCHSSPLGGFCVCPTGFVLSNDNRTCTNDNECNRWGTCDQACVDSVGSYTCSCKEPYQLADDGFKCEVPGESAIPQVYFLQKDKITSVRCSGGPARQVATTTKASAFDFHFERKKLYWVSEDQSQINEVDVNNGGNLRVIPLKGVINAVAIAVDWLSNNIYVVDQEGRKVDLVNIDSGFQKTSQNFLMTPADIAVDPNSRPSSPRDQAVIIRFYGDGIMREILVSDKMSAPSGLALDYINQRVYWTDVHMDHIESVDYNGRNRYAAVNIAQGRQYTPHPLGISLFEDKIYYSDKTHMAVYQASKYHNAEDKTELFIDRTQPVLSVKVLHPMRQPRLRTPCQNATCEQMCVPSHIANDRDEGYRCACKRGFQLNEDLIHCQEIEDFLLFASANAVRGIPFGASGSLEEAMVPVADPKKFRPNYVAVDADPTEGYVYYSEVRKDTVYRVHLNGTGKEIVVPRNIRGVEGISVDTVSKTLFFVDNILGLIAAVRLQNFEHRKDLITGLGNPRAIVVSSDLGYMFWTEWLRSSRQTPRIGRAFMDGTNITYIRQHELGWPNGLALDISRLWWCDALYDRIQSSHLDGSDLRTITGQKIGHPFGLAIYQGWIYFGDWHLLGIHRINIQQPTEQQIVWRDTAKIHMLRVYTKNMAWNNFLPSTDNRSPCNKNNGECSHFCFSVSSPGLFGITLRHCGCPEGMMINTTNQRTCIDDPSAIPSPRCPNNNFECGNGRCISRHYLCDGDNDCHDNTDEADCSAHTCRSGRFQCNNGKCLSRRLKCNGVDNCGDQSDELNCPERNCSSWQYKCTNGVCISKRSLCDTTNDCGDGSDELSSVCANKTCSPNQFLCNNGRCISSRWQCDGDNDCYDHSDEATCANITCSSSEFQCRLGHCISKRLVCDQRYDCLDGSDEHNCTTRAPGQCLDTEFQCGSGSCIRAQWKCDGQNDCEDGSDEAGCPEATCGATHFRCDNGRCIWQRWVCDGDNDCGDNSDESVTQTCAPKPFSCPWNEWECPGYQTCIPVRQICDGTPHCPDADDESPLCNEDRCYRGNGGCSHRCRNSPFGAQCFCPQNMELNDTKICVGRVHGENCFLCKFIFTERNECSTPGMCDQTCEDSKDGYNCGCIDGYTLAPDGRTCRAKGVDPPYVYAIASGAIYLSPLTQDLTFESVDLSEETRLYYVAVDMPGKQLLMLDYSPTGGLLAMDLGSSALRLLIRGAVFNNAIAVDWIGRNVYWMDMWLKHVVVFNMDSSHRASVISENITYMSNPAIDSREGIRRIFWSGNMIIESVGLDGSDRKVIVSDKIGKITSLTIDLPAKRLYFSDRLLNHIEFCDYDGSRRTTLLANSHFVVNPQSLQVFEDRILWLEHTTSQIHSCNKFTCENRTSTVSLSKSSGIARAMTVAHAMLQPNSTNPCAGQCSYLCLLSPTEPRGFKCVCPHGALDSSTGECDEGASLSSLLCTAFWEFDSTPENHSNVERFVSHAMALNAEPIRDVDYDSESDILYFIRNSDATPDSRIYAWSPIIFPGGVISLAFDWTAQNLFWGNRLQPSIHVLRRSGQESVLLKTGVADPVAMCVDPGQGKLFWLDEGGPGVPRKLASMNFDGSSPMVLVNHSLLHMDMISCDTVNQEIYWSDSYAQKVPLSLPFIPSTDPLLADHEIFRCNGSSERCDQRIVQTSGPDSIQRYTLLLRHEL</sequence>
<dbReference type="SMART" id="SM00135">
    <property type="entry name" value="LY"/>
    <property type="match status" value="15"/>
</dbReference>
<dbReference type="PRINTS" id="PR00261">
    <property type="entry name" value="LDLRECEPTOR"/>
</dbReference>
<dbReference type="PROSITE" id="PS01187">
    <property type="entry name" value="EGF_CA"/>
    <property type="match status" value="1"/>
</dbReference>